<name>A0A2A7MPZ0_MYCAG</name>
<reference evidence="1 2" key="1">
    <citation type="submission" date="2017-10" db="EMBL/GenBank/DDBJ databases">
        <title>The new phylogeny of genus Mycobacterium.</title>
        <authorList>
            <person name="Tortoli E."/>
            <person name="Trovato A."/>
            <person name="Cirillo D.M."/>
        </authorList>
    </citation>
    <scope>NUCLEOTIDE SEQUENCE [LARGE SCALE GENOMIC DNA]</scope>
    <source>
        <strain evidence="1 2">CCUG37673</strain>
    </source>
</reference>
<dbReference type="EMBL" id="PDCP01000095">
    <property type="protein sequence ID" value="PEG33744.1"/>
    <property type="molecule type" value="Genomic_DNA"/>
</dbReference>
<accession>A0A2A7MPZ0</accession>
<gene>
    <name evidence="1" type="ORF">CQY20_29215</name>
</gene>
<dbReference type="AlphaFoldDB" id="A0A2A7MPZ0"/>
<sequence length="65" mass="7056">MLADWPRFVAVVAVVGDWLASDDAAWLPIVNRLASAADERGLFAQRIRCSGSAGEAPQTRSWPET</sequence>
<protein>
    <submittedName>
        <fullName evidence="1">Uncharacterized protein</fullName>
    </submittedName>
</protein>
<dbReference type="Proteomes" id="UP000220914">
    <property type="component" value="Unassembled WGS sequence"/>
</dbReference>
<proteinExistence type="predicted"/>
<evidence type="ECO:0000313" key="1">
    <source>
        <dbReference type="EMBL" id="PEG33744.1"/>
    </source>
</evidence>
<comment type="caution">
    <text evidence="1">The sequence shown here is derived from an EMBL/GenBank/DDBJ whole genome shotgun (WGS) entry which is preliminary data.</text>
</comment>
<keyword evidence="2" id="KW-1185">Reference proteome</keyword>
<evidence type="ECO:0000313" key="2">
    <source>
        <dbReference type="Proteomes" id="UP000220914"/>
    </source>
</evidence>
<organism evidence="1 2">
    <name type="scientific">Mycolicibacterium agri</name>
    <name type="common">Mycobacterium agri</name>
    <dbReference type="NCBI Taxonomy" id="36811"/>
    <lineage>
        <taxon>Bacteria</taxon>
        <taxon>Bacillati</taxon>
        <taxon>Actinomycetota</taxon>
        <taxon>Actinomycetes</taxon>
        <taxon>Mycobacteriales</taxon>
        <taxon>Mycobacteriaceae</taxon>
        <taxon>Mycolicibacterium</taxon>
    </lineage>
</organism>